<dbReference type="GO" id="GO:0008090">
    <property type="term" value="P:retrograde axonal transport"/>
    <property type="evidence" value="ECO:0007669"/>
    <property type="project" value="TreeGrafter"/>
</dbReference>
<dbReference type="GO" id="GO:1904115">
    <property type="term" value="C:axon cytoplasm"/>
    <property type="evidence" value="ECO:0007669"/>
    <property type="project" value="GOC"/>
</dbReference>
<sequence>MDTLETLKKEAAEISRKVDETDRVIKEIDSVSQQYLPLSQACSSIYFTLETLSQVHFLYQYSLHSFLKIYTSVLTATPKLAEVKDPAERLALITRELF</sequence>
<organism evidence="1">
    <name type="scientific">Cyprideis torosa</name>
    <dbReference type="NCBI Taxonomy" id="163714"/>
    <lineage>
        <taxon>Eukaryota</taxon>
        <taxon>Metazoa</taxon>
        <taxon>Ecdysozoa</taxon>
        <taxon>Arthropoda</taxon>
        <taxon>Crustacea</taxon>
        <taxon>Oligostraca</taxon>
        <taxon>Ostracoda</taxon>
        <taxon>Podocopa</taxon>
        <taxon>Podocopida</taxon>
        <taxon>Cytherocopina</taxon>
        <taxon>Cytheroidea</taxon>
        <taxon>Cytherideidae</taxon>
        <taxon>Cyprideis</taxon>
    </lineage>
</organism>
<dbReference type="PANTHER" id="PTHR10676">
    <property type="entry name" value="DYNEIN HEAVY CHAIN FAMILY PROTEIN"/>
    <property type="match status" value="1"/>
</dbReference>
<dbReference type="GO" id="GO:0007097">
    <property type="term" value="P:nuclear migration"/>
    <property type="evidence" value="ECO:0007669"/>
    <property type="project" value="TreeGrafter"/>
</dbReference>
<dbReference type="GO" id="GO:0051959">
    <property type="term" value="F:dynein light intermediate chain binding"/>
    <property type="evidence" value="ECO:0007669"/>
    <property type="project" value="InterPro"/>
</dbReference>
<dbReference type="PANTHER" id="PTHR10676:SF314">
    <property type="entry name" value="CYTOPLASMIC DYNEIN 1 HEAVY CHAIN 1"/>
    <property type="match status" value="1"/>
</dbReference>
<dbReference type="AlphaFoldDB" id="A0A7R8ZYK7"/>
<dbReference type="GO" id="GO:0007052">
    <property type="term" value="P:mitotic spindle organization"/>
    <property type="evidence" value="ECO:0007669"/>
    <property type="project" value="TreeGrafter"/>
</dbReference>
<accession>A0A7R8ZYK7</accession>
<dbReference type="Gene3D" id="1.10.8.1220">
    <property type="match status" value="1"/>
</dbReference>
<reference evidence="1" key="1">
    <citation type="submission" date="2020-11" db="EMBL/GenBank/DDBJ databases">
        <authorList>
            <person name="Tran Van P."/>
        </authorList>
    </citation>
    <scope>NUCLEOTIDE SEQUENCE</scope>
</reference>
<dbReference type="Gene3D" id="6.10.140.1060">
    <property type="match status" value="1"/>
</dbReference>
<gene>
    <name evidence="1" type="ORF">CTOB1V02_LOCUS14436</name>
</gene>
<protein>
    <submittedName>
        <fullName evidence="1">Uncharacterized protein</fullName>
    </submittedName>
</protein>
<dbReference type="GO" id="GO:0045505">
    <property type="term" value="F:dynein intermediate chain binding"/>
    <property type="evidence" value="ECO:0007669"/>
    <property type="project" value="InterPro"/>
</dbReference>
<dbReference type="GO" id="GO:0005868">
    <property type="term" value="C:cytoplasmic dynein complex"/>
    <property type="evidence" value="ECO:0007669"/>
    <property type="project" value="TreeGrafter"/>
</dbReference>
<dbReference type="OrthoDB" id="14187at2759"/>
<dbReference type="InterPro" id="IPR026983">
    <property type="entry name" value="DHC"/>
</dbReference>
<evidence type="ECO:0000313" key="1">
    <source>
        <dbReference type="EMBL" id="CAD7236621.1"/>
    </source>
</evidence>
<proteinExistence type="predicted"/>
<dbReference type="GO" id="GO:0005881">
    <property type="term" value="C:cytoplasmic microtubule"/>
    <property type="evidence" value="ECO:0007669"/>
    <property type="project" value="TreeGrafter"/>
</dbReference>
<name>A0A7R8ZYK7_9CRUS</name>
<dbReference type="GO" id="GO:0005938">
    <property type="term" value="C:cell cortex"/>
    <property type="evidence" value="ECO:0007669"/>
    <property type="project" value="TreeGrafter"/>
</dbReference>
<feature type="non-terminal residue" evidence="1">
    <location>
        <position position="98"/>
    </location>
</feature>
<dbReference type="GO" id="GO:0008569">
    <property type="term" value="F:minus-end-directed microtubule motor activity"/>
    <property type="evidence" value="ECO:0007669"/>
    <property type="project" value="TreeGrafter"/>
</dbReference>
<dbReference type="GO" id="GO:0031122">
    <property type="term" value="P:cytoplasmic microtubule organization"/>
    <property type="evidence" value="ECO:0007669"/>
    <property type="project" value="TreeGrafter"/>
</dbReference>
<dbReference type="EMBL" id="OB680492">
    <property type="protein sequence ID" value="CAD7236621.1"/>
    <property type="molecule type" value="Genomic_DNA"/>
</dbReference>